<gene>
    <name evidence="1" type="ORF">MNR06_10045</name>
</gene>
<dbReference type="Proteomes" id="UP000830116">
    <property type="component" value="Chromosome"/>
</dbReference>
<sequence length="255" mass="29132">MDYKELSKQELPFQGEFFLSRNKKYEELIFFVHFYEGSPKQLLRHIKLVNSLGFDAFAFQLIGNHKNLISMHPPISSRGEFGVKHTYADQIEILLNMIPGKKIMYTFSNPTGSAIEAMARRQVSDTVALICDSGPSGKFIPSAYNLYTHEYKLNPMPLRLVLAPILSLGWSFYLHKDLQTDLKKFPAGFRILSIRGWKDLLIPPDHIDAVFEPQKHLNWTKLSLPEAGHLTGLRDFKSEYVPGLEKFLTSVATTL</sequence>
<evidence type="ECO:0000313" key="2">
    <source>
        <dbReference type="Proteomes" id="UP000830116"/>
    </source>
</evidence>
<proteinExistence type="predicted"/>
<name>A0ABY4C501_9BACT</name>
<protein>
    <recommendedName>
        <fullName evidence="3">Alpha/beta hydrolase</fullName>
    </recommendedName>
</protein>
<dbReference type="InterPro" id="IPR029058">
    <property type="entry name" value="AB_hydrolase_fold"/>
</dbReference>
<reference evidence="1" key="1">
    <citation type="submission" date="2022-03" db="EMBL/GenBank/DDBJ databases">
        <title>Genome Identification and Characterization of new species Bdellovibrio reynosense LBG001 sp. nov. from a Mexico soil sample.</title>
        <authorList>
            <person name="Camilli A."/>
            <person name="Ajao Y."/>
            <person name="Guo X."/>
        </authorList>
    </citation>
    <scope>NUCLEOTIDE SEQUENCE</scope>
    <source>
        <strain evidence="1">LBG001</strain>
    </source>
</reference>
<evidence type="ECO:0000313" key="1">
    <source>
        <dbReference type="EMBL" id="UOF00042.1"/>
    </source>
</evidence>
<dbReference type="EMBL" id="CP093442">
    <property type="protein sequence ID" value="UOF00042.1"/>
    <property type="molecule type" value="Genomic_DNA"/>
</dbReference>
<dbReference type="SUPFAM" id="SSF53474">
    <property type="entry name" value="alpha/beta-Hydrolases"/>
    <property type="match status" value="1"/>
</dbReference>
<organism evidence="1 2">
    <name type="scientific">Bdellovibrio reynosensis</name>
    <dbReference type="NCBI Taxonomy" id="2835041"/>
    <lineage>
        <taxon>Bacteria</taxon>
        <taxon>Pseudomonadati</taxon>
        <taxon>Bdellovibrionota</taxon>
        <taxon>Bdellovibrionia</taxon>
        <taxon>Bdellovibrionales</taxon>
        <taxon>Pseudobdellovibrionaceae</taxon>
        <taxon>Bdellovibrio</taxon>
    </lineage>
</organism>
<evidence type="ECO:0008006" key="3">
    <source>
        <dbReference type="Google" id="ProtNLM"/>
    </source>
</evidence>
<accession>A0ABY4C501</accession>
<dbReference type="RefSeq" id="WP_243535624.1">
    <property type="nucleotide sequence ID" value="NZ_CP093442.1"/>
</dbReference>
<keyword evidence="2" id="KW-1185">Reference proteome</keyword>